<dbReference type="InterPro" id="IPR004046">
    <property type="entry name" value="GST_C"/>
</dbReference>
<gene>
    <name evidence="3" type="ORF">HDU87_003221</name>
</gene>
<sequence>MSTSANPLGGTPDISYWNEDHFALGESYRLFFVDAGIPFTNTVVKWADWTATVKASLVASGRNPAGTLPVVSIGDTHYFQLAPTLRLFAKKLGQHVNNDAAEYVIDQVADLCADLRGQSFVYHVKDQEAIDKFTSVKLPAFAKAFDVLLGRASPAGPFFGGAEPCYVDFIVYQTMMDEDVKGVMLEGLERLKKYKTALEARPKIKAYLGDEVIAKRQ</sequence>
<dbReference type="SUPFAM" id="SSF52833">
    <property type="entry name" value="Thioredoxin-like"/>
    <property type="match status" value="1"/>
</dbReference>
<dbReference type="PROSITE" id="PS50404">
    <property type="entry name" value="GST_NTER"/>
    <property type="match status" value="1"/>
</dbReference>
<dbReference type="InterPro" id="IPR050213">
    <property type="entry name" value="GST_superfamily"/>
</dbReference>
<dbReference type="Pfam" id="PF14497">
    <property type="entry name" value="GST_C_3"/>
    <property type="match status" value="1"/>
</dbReference>
<accession>A0AAD5XRI6</accession>
<dbReference type="Proteomes" id="UP001212152">
    <property type="component" value="Unassembled WGS sequence"/>
</dbReference>
<dbReference type="PANTHER" id="PTHR11571">
    <property type="entry name" value="GLUTATHIONE S-TRANSFERASE"/>
    <property type="match status" value="1"/>
</dbReference>
<protein>
    <recommendedName>
        <fullName evidence="5">Glutathione S-transferase</fullName>
    </recommendedName>
</protein>
<dbReference type="AlphaFoldDB" id="A0AAD5XRI6"/>
<evidence type="ECO:0000313" key="4">
    <source>
        <dbReference type="Proteomes" id="UP001212152"/>
    </source>
</evidence>
<reference evidence="3" key="1">
    <citation type="submission" date="2020-05" db="EMBL/GenBank/DDBJ databases">
        <title>Phylogenomic resolution of chytrid fungi.</title>
        <authorList>
            <person name="Stajich J.E."/>
            <person name="Amses K."/>
            <person name="Simmons R."/>
            <person name="Seto K."/>
            <person name="Myers J."/>
            <person name="Bonds A."/>
            <person name="Quandt C.A."/>
            <person name="Barry K."/>
            <person name="Liu P."/>
            <person name="Grigoriev I."/>
            <person name="Longcore J.E."/>
            <person name="James T.Y."/>
        </authorList>
    </citation>
    <scope>NUCLEOTIDE SEQUENCE</scope>
    <source>
        <strain evidence="3">JEL0379</strain>
    </source>
</reference>
<dbReference type="PANTHER" id="PTHR11571:SF150">
    <property type="entry name" value="GLUTATHIONE S-TRANSFERASE"/>
    <property type="match status" value="1"/>
</dbReference>
<feature type="domain" description="GST C-terminal" evidence="2">
    <location>
        <begin position="98"/>
        <end position="217"/>
    </location>
</feature>
<dbReference type="InterPro" id="IPR036249">
    <property type="entry name" value="Thioredoxin-like_sf"/>
</dbReference>
<evidence type="ECO:0008006" key="5">
    <source>
        <dbReference type="Google" id="ProtNLM"/>
    </source>
</evidence>
<dbReference type="GO" id="GO:0004364">
    <property type="term" value="F:glutathione transferase activity"/>
    <property type="evidence" value="ECO:0007669"/>
    <property type="project" value="TreeGrafter"/>
</dbReference>
<organism evidence="3 4">
    <name type="scientific">Geranomyces variabilis</name>
    <dbReference type="NCBI Taxonomy" id="109894"/>
    <lineage>
        <taxon>Eukaryota</taxon>
        <taxon>Fungi</taxon>
        <taxon>Fungi incertae sedis</taxon>
        <taxon>Chytridiomycota</taxon>
        <taxon>Chytridiomycota incertae sedis</taxon>
        <taxon>Chytridiomycetes</taxon>
        <taxon>Spizellomycetales</taxon>
        <taxon>Powellomycetaceae</taxon>
        <taxon>Geranomyces</taxon>
    </lineage>
</organism>
<dbReference type="Gene3D" id="1.20.1050.10">
    <property type="match status" value="1"/>
</dbReference>
<dbReference type="GO" id="GO:0006749">
    <property type="term" value="P:glutathione metabolic process"/>
    <property type="evidence" value="ECO:0007669"/>
    <property type="project" value="TreeGrafter"/>
</dbReference>
<comment type="caution">
    <text evidence="3">The sequence shown here is derived from an EMBL/GenBank/DDBJ whole genome shotgun (WGS) entry which is preliminary data.</text>
</comment>
<proteinExistence type="predicted"/>
<dbReference type="PROSITE" id="PS50405">
    <property type="entry name" value="GST_CTER"/>
    <property type="match status" value="1"/>
</dbReference>
<name>A0AAD5XRI6_9FUNG</name>
<feature type="domain" description="GST N-terminal" evidence="1">
    <location>
        <begin position="12"/>
        <end position="96"/>
    </location>
</feature>
<evidence type="ECO:0000313" key="3">
    <source>
        <dbReference type="EMBL" id="KAJ3178952.1"/>
    </source>
</evidence>
<evidence type="ECO:0000259" key="1">
    <source>
        <dbReference type="PROSITE" id="PS50404"/>
    </source>
</evidence>
<evidence type="ECO:0000259" key="2">
    <source>
        <dbReference type="PROSITE" id="PS50405"/>
    </source>
</evidence>
<dbReference type="Gene3D" id="3.40.30.10">
    <property type="entry name" value="Glutaredoxin"/>
    <property type="match status" value="1"/>
</dbReference>
<dbReference type="SUPFAM" id="SSF47616">
    <property type="entry name" value="GST C-terminal domain-like"/>
    <property type="match status" value="1"/>
</dbReference>
<keyword evidence="4" id="KW-1185">Reference proteome</keyword>
<dbReference type="EMBL" id="JADGJQ010000023">
    <property type="protein sequence ID" value="KAJ3178952.1"/>
    <property type="molecule type" value="Genomic_DNA"/>
</dbReference>
<dbReference type="InterPro" id="IPR004045">
    <property type="entry name" value="Glutathione_S-Trfase_N"/>
</dbReference>
<dbReference type="InterPro" id="IPR036282">
    <property type="entry name" value="Glutathione-S-Trfase_C_sf"/>
</dbReference>
<dbReference type="InterPro" id="IPR010987">
    <property type="entry name" value="Glutathione-S-Trfase_C-like"/>
</dbReference>